<evidence type="ECO:0000313" key="4">
    <source>
        <dbReference type="Proteomes" id="UP001265746"/>
    </source>
</evidence>
<feature type="compositionally biased region" description="Basic residues" evidence="1">
    <location>
        <begin position="434"/>
        <end position="448"/>
    </location>
</feature>
<gene>
    <name evidence="3" type="ORF">N8I77_011959</name>
</gene>
<feature type="compositionally biased region" description="Polar residues" evidence="1">
    <location>
        <begin position="271"/>
        <end position="281"/>
    </location>
</feature>
<reference evidence="3" key="1">
    <citation type="submission" date="2023-06" db="EMBL/GenBank/DDBJ databases">
        <authorList>
            <person name="Noh H."/>
        </authorList>
    </citation>
    <scope>NUCLEOTIDE SEQUENCE</scope>
    <source>
        <strain evidence="3">DUCC20226</strain>
    </source>
</reference>
<evidence type="ECO:0000313" key="3">
    <source>
        <dbReference type="EMBL" id="KAK2598556.1"/>
    </source>
</evidence>
<organism evidence="3 4">
    <name type="scientific">Phomopsis amygdali</name>
    <name type="common">Fusicoccum amygdali</name>
    <dbReference type="NCBI Taxonomy" id="1214568"/>
    <lineage>
        <taxon>Eukaryota</taxon>
        <taxon>Fungi</taxon>
        <taxon>Dikarya</taxon>
        <taxon>Ascomycota</taxon>
        <taxon>Pezizomycotina</taxon>
        <taxon>Sordariomycetes</taxon>
        <taxon>Sordariomycetidae</taxon>
        <taxon>Diaporthales</taxon>
        <taxon>Diaporthaceae</taxon>
        <taxon>Diaporthe</taxon>
    </lineage>
</organism>
<feature type="region of interest" description="Disordered" evidence="1">
    <location>
        <begin position="429"/>
        <end position="455"/>
    </location>
</feature>
<name>A0AAD9S3X8_PHOAM</name>
<feature type="domain" description="Clr5" evidence="2">
    <location>
        <begin position="86"/>
        <end position="136"/>
    </location>
</feature>
<dbReference type="EMBL" id="JAUJFL010000008">
    <property type="protein sequence ID" value="KAK2598556.1"/>
    <property type="molecule type" value="Genomic_DNA"/>
</dbReference>
<feature type="compositionally biased region" description="Polar residues" evidence="1">
    <location>
        <begin position="1"/>
        <end position="11"/>
    </location>
</feature>
<dbReference type="PANTHER" id="PTHR38788:SF3">
    <property type="entry name" value="CLR5 DOMAIN-CONTAINING PROTEIN"/>
    <property type="match status" value="1"/>
</dbReference>
<feature type="compositionally biased region" description="Polar residues" evidence="1">
    <location>
        <begin position="208"/>
        <end position="230"/>
    </location>
</feature>
<protein>
    <recommendedName>
        <fullName evidence="2">Clr5 domain-containing protein</fullName>
    </recommendedName>
</protein>
<dbReference type="Proteomes" id="UP001265746">
    <property type="component" value="Unassembled WGS sequence"/>
</dbReference>
<dbReference type="Gene3D" id="1.25.40.10">
    <property type="entry name" value="Tetratricopeptide repeat domain"/>
    <property type="match status" value="1"/>
</dbReference>
<evidence type="ECO:0000256" key="1">
    <source>
        <dbReference type="SAM" id="MobiDB-lite"/>
    </source>
</evidence>
<comment type="caution">
    <text evidence="3">The sequence shown here is derived from an EMBL/GenBank/DDBJ whole genome shotgun (WGS) entry which is preliminary data.</text>
</comment>
<dbReference type="InterPro" id="IPR025676">
    <property type="entry name" value="Clr5_dom"/>
</dbReference>
<dbReference type="Pfam" id="PF14420">
    <property type="entry name" value="Clr5"/>
    <property type="match status" value="1"/>
</dbReference>
<accession>A0AAD9S3X8</accession>
<feature type="region of interest" description="Disordered" evidence="1">
    <location>
        <begin position="166"/>
        <end position="230"/>
    </location>
</feature>
<feature type="compositionally biased region" description="Polar residues" evidence="1">
    <location>
        <begin position="33"/>
        <end position="50"/>
    </location>
</feature>
<feature type="region of interest" description="Disordered" evidence="1">
    <location>
        <begin position="247"/>
        <end position="284"/>
    </location>
</feature>
<feature type="region of interest" description="Disordered" evidence="1">
    <location>
        <begin position="1"/>
        <end position="79"/>
    </location>
</feature>
<proteinExistence type="predicted"/>
<dbReference type="PANTHER" id="PTHR38788">
    <property type="entry name" value="CLR5 DOMAIN-CONTAINING PROTEIN"/>
    <property type="match status" value="1"/>
</dbReference>
<keyword evidence="4" id="KW-1185">Reference proteome</keyword>
<dbReference type="InterPro" id="IPR011990">
    <property type="entry name" value="TPR-like_helical_dom_sf"/>
</dbReference>
<evidence type="ECO:0000259" key="2">
    <source>
        <dbReference type="Pfam" id="PF14420"/>
    </source>
</evidence>
<dbReference type="AlphaFoldDB" id="A0AAD9S3X8"/>
<sequence length="697" mass="78135">MDKNFVYTTEANSHDGSESIPGALQFARGLPSHTVSNQQPSQVHPNQNKDVSGCAASGPEMNYSAPEPQPEPQSASSLRPKYGNLDWSGHKETIMKLYLDEKRTLPEIMRIMKQEYSFDASQKLYKSKFKTWGWNKFLPAVSAYFIVEKAKKRKLQHGKDTIFSLGGQQWTQERAEESMKRHRSRNNNEPPKAFVEDGPTPEGISYKTPENSATSPHDTPNSDDAPSPKTNQIVEFDLEHNIPTSQALVPADLSDGPFDIGDLVRQESPGDETSLSSNSGSTEDDLDIEVLEGPKESISLRWKGYNRSDLHVLERSAKARLEQHDCTTAESLYRESWEGLAQVLGSTHEDTVKVAYHLAEMLAQNNCMAEADAVIETVTTDHIQKLGFKHKKTQAHLLYAIELLNGWDRPEDAGGFVAAALSHKEVSADSCVHQRQKPHATRNRRTRRTLAPGSMNGTNELTLSHVFDMLQRDPTPADLDSGLCMARIHVAAKDTSVEALLKELIKQCERDPGRFRSQHLRARSELISFYDKTDQIDQNELEFANASAAFKEAWRSFDWTSMNFACVEVLEAGLQLAVSFHKCGYETDARDMFVDAQNRCLGAFGASDERTVWALISIGMVYQRYAKTWDEAEEWFQQAYSGALGNKNWGPEDGVTLSLAKALEKRHFAYVTDEGRPYKSIFGVTGITIRPGRLHLD</sequence>